<comment type="similarity">
    <text evidence="1">Belongs to the protein kinase superfamily. CMGC Ser/Thr protein kinase family. CDC2/CDKX subfamily.</text>
</comment>
<gene>
    <name evidence="10" type="primary">LOC106817723</name>
</gene>
<feature type="region of interest" description="Disordered" evidence="7">
    <location>
        <begin position="216"/>
        <end position="296"/>
    </location>
</feature>
<sequence length="296" mass="32523">SRCCSDVVVRGRSDLFFVHPKIDRLFDVCHGKACANERRVFLVFEYIRQDLGHVPERAPSTGVPPERIRDLTEDLLRGVDFLHTHRIVHRDLKPQNLLVTTAGRLKIADFGLARVYSCSMVLTSVVVTLWYRSPEVLLQQSYASAVDMWSCGCIFAEMHNRRVMGLPPEADWPSDVSVPYSSFLSVNRKPLSSHVPGISADGERLLSRLLEFNPNKRSSARDALREPYIKRPPGGALSPRAPESPTTRRESVAAATDAASASDGEMNVSGASASDVGGTLSSDDPNTSTESQSASR</sequence>
<feature type="compositionally biased region" description="Low complexity" evidence="7">
    <location>
        <begin position="253"/>
        <end position="263"/>
    </location>
</feature>
<feature type="compositionally biased region" description="Basic and acidic residues" evidence="7">
    <location>
        <begin position="219"/>
        <end position="229"/>
    </location>
</feature>
<evidence type="ECO:0000256" key="7">
    <source>
        <dbReference type="SAM" id="MobiDB-lite"/>
    </source>
</evidence>
<evidence type="ECO:0000256" key="3">
    <source>
        <dbReference type="ARBA" id="ARBA00022679"/>
    </source>
</evidence>
<evidence type="ECO:0000256" key="5">
    <source>
        <dbReference type="ARBA" id="ARBA00022777"/>
    </source>
</evidence>
<dbReference type="InterPro" id="IPR050108">
    <property type="entry name" value="CDK"/>
</dbReference>
<feature type="compositionally biased region" description="Polar residues" evidence="7">
    <location>
        <begin position="279"/>
        <end position="296"/>
    </location>
</feature>
<dbReference type="GeneID" id="106817723"/>
<feature type="non-terminal residue" evidence="10">
    <location>
        <position position="1"/>
    </location>
</feature>
<evidence type="ECO:0000256" key="4">
    <source>
        <dbReference type="ARBA" id="ARBA00022741"/>
    </source>
</evidence>
<keyword evidence="9" id="KW-1185">Reference proteome</keyword>
<feature type="domain" description="Protein kinase" evidence="8">
    <location>
        <begin position="1"/>
        <end position="229"/>
    </location>
</feature>
<dbReference type="Gene3D" id="3.30.200.20">
    <property type="entry name" value="Phosphorylase Kinase, domain 1"/>
    <property type="match status" value="1"/>
</dbReference>
<name>A0ABM1F0C7_PRICU</name>
<dbReference type="InterPro" id="IPR011009">
    <property type="entry name" value="Kinase-like_dom_sf"/>
</dbReference>
<dbReference type="InterPro" id="IPR000719">
    <property type="entry name" value="Prot_kinase_dom"/>
</dbReference>
<organism evidence="9 10">
    <name type="scientific">Priapulus caudatus</name>
    <name type="common">Priapulid worm</name>
    <dbReference type="NCBI Taxonomy" id="37621"/>
    <lineage>
        <taxon>Eukaryota</taxon>
        <taxon>Metazoa</taxon>
        <taxon>Ecdysozoa</taxon>
        <taxon>Scalidophora</taxon>
        <taxon>Priapulida</taxon>
        <taxon>Priapulimorpha</taxon>
        <taxon>Priapulimorphida</taxon>
        <taxon>Priapulidae</taxon>
        <taxon>Priapulus</taxon>
    </lineage>
</organism>
<dbReference type="SMART" id="SM00220">
    <property type="entry name" value="S_TKc"/>
    <property type="match status" value="1"/>
</dbReference>
<reference evidence="10" key="1">
    <citation type="submission" date="2025-08" db="UniProtKB">
        <authorList>
            <consortium name="RefSeq"/>
        </authorList>
    </citation>
    <scope>IDENTIFICATION</scope>
</reference>
<dbReference type="PANTHER" id="PTHR24056">
    <property type="entry name" value="CELL DIVISION PROTEIN KINASE"/>
    <property type="match status" value="1"/>
</dbReference>
<evidence type="ECO:0000256" key="2">
    <source>
        <dbReference type="ARBA" id="ARBA00022527"/>
    </source>
</evidence>
<keyword evidence="2" id="KW-0723">Serine/threonine-protein kinase</keyword>
<proteinExistence type="inferred from homology"/>
<accession>A0ABM1F0C7</accession>
<keyword evidence="4" id="KW-0547">Nucleotide-binding</keyword>
<protein>
    <submittedName>
        <fullName evidence="10">LOW QUALITY PROTEIN: cyclin-dependent kinase 6-like</fullName>
    </submittedName>
</protein>
<evidence type="ECO:0000259" key="8">
    <source>
        <dbReference type="PROSITE" id="PS50011"/>
    </source>
</evidence>
<evidence type="ECO:0000313" key="9">
    <source>
        <dbReference type="Proteomes" id="UP000695022"/>
    </source>
</evidence>
<dbReference type="PROSITE" id="PS50011">
    <property type="entry name" value="PROTEIN_KINASE_DOM"/>
    <property type="match status" value="1"/>
</dbReference>
<dbReference type="SUPFAM" id="SSF56112">
    <property type="entry name" value="Protein kinase-like (PK-like)"/>
    <property type="match status" value="1"/>
</dbReference>
<keyword evidence="5" id="KW-0418">Kinase</keyword>
<keyword evidence="3" id="KW-0808">Transferase</keyword>
<dbReference type="Proteomes" id="UP000695022">
    <property type="component" value="Unplaced"/>
</dbReference>
<dbReference type="PROSITE" id="PS00108">
    <property type="entry name" value="PROTEIN_KINASE_ST"/>
    <property type="match status" value="1"/>
</dbReference>
<keyword evidence="6" id="KW-0067">ATP-binding</keyword>
<dbReference type="Gene3D" id="1.10.510.10">
    <property type="entry name" value="Transferase(Phosphotransferase) domain 1"/>
    <property type="match status" value="2"/>
</dbReference>
<dbReference type="InterPro" id="IPR008271">
    <property type="entry name" value="Ser/Thr_kinase_AS"/>
</dbReference>
<evidence type="ECO:0000256" key="1">
    <source>
        <dbReference type="ARBA" id="ARBA00006485"/>
    </source>
</evidence>
<dbReference type="PANTHER" id="PTHR24056:SF472">
    <property type="entry name" value="CYCLIN-DEPENDENT KINASE 4, ISOFORM A"/>
    <property type="match status" value="1"/>
</dbReference>
<dbReference type="RefSeq" id="XP_014677898.1">
    <property type="nucleotide sequence ID" value="XM_014822412.1"/>
</dbReference>
<dbReference type="Pfam" id="PF00069">
    <property type="entry name" value="Pkinase"/>
    <property type="match status" value="1"/>
</dbReference>
<evidence type="ECO:0000256" key="6">
    <source>
        <dbReference type="ARBA" id="ARBA00022840"/>
    </source>
</evidence>
<evidence type="ECO:0000313" key="10">
    <source>
        <dbReference type="RefSeq" id="XP_014677898.1"/>
    </source>
</evidence>